<protein>
    <submittedName>
        <fullName evidence="1">Uncharacterized protein</fullName>
    </submittedName>
</protein>
<accession>A0A4Q2EJ48</accession>
<evidence type="ECO:0000313" key="1">
    <source>
        <dbReference type="EMBL" id="RXW31975.1"/>
    </source>
</evidence>
<reference evidence="1 2" key="1">
    <citation type="submission" date="2018-01" db="EMBL/GenBank/DDBJ databases">
        <title>Lactibacter flavus gen. nov., sp. nov., a novel bacterium of the family Propionibacteriaceae isolated from raw milk and dairy products.</title>
        <authorList>
            <person name="Wenning M."/>
            <person name="Breitenwieser F."/>
            <person name="Huptas C."/>
            <person name="von Neubeck M."/>
            <person name="Busse H.-J."/>
            <person name="Scherer S."/>
        </authorList>
    </citation>
    <scope>NUCLEOTIDE SEQUENCE [LARGE SCALE GENOMIC DNA]</scope>
    <source>
        <strain evidence="1 2">VG341</strain>
    </source>
</reference>
<proteinExistence type="predicted"/>
<dbReference type="OrthoDB" id="5193195at2"/>
<dbReference type="AlphaFoldDB" id="A0A4Q2EJ48"/>
<gene>
    <name evidence="1" type="ORF">C1706_07950</name>
</gene>
<dbReference type="EMBL" id="PPCV01000005">
    <property type="protein sequence ID" value="RXW31975.1"/>
    <property type="molecule type" value="Genomic_DNA"/>
</dbReference>
<dbReference type="RefSeq" id="WP_129458714.1">
    <property type="nucleotide sequence ID" value="NZ_PPCV01000005.1"/>
</dbReference>
<name>A0A4Q2EJ48_9ACTN</name>
<evidence type="ECO:0000313" key="2">
    <source>
        <dbReference type="Proteomes" id="UP000290624"/>
    </source>
</evidence>
<dbReference type="Proteomes" id="UP000290624">
    <property type="component" value="Unassembled WGS sequence"/>
</dbReference>
<sequence>MREVIRDPAKTFRCPRCGAPVTYKGRGRRPVWCSARCRVEASIERRGNAIVGVKPEVVKVVSPTARLSDWEKERRQEIERNLDRDAVVDMVASRPELLMDVLARVKEQRLSADARDRQILSDAMMRTAHTVSPEIVEQAVTSPRPSHKRDVSEWVTLLNELTMQLATGLLYNRDLPTIDDPMRNLVDHYLQRVDSSKH</sequence>
<comment type="caution">
    <text evidence="1">The sequence shown here is derived from an EMBL/GenBank/DDBJ whole genome shotgun (WGS) entry which is preliminary data.</text>
</comment>
<keyword evidence="2" id="KW-1185">Reference proteome</keyword>
<organism evidence="1 2">
    <name type="scientific">Propioniciclava flava</name>
    <dbReference type="NCBI Taxonomy" id="2072026"/>
    <lineage>
        <taxon>Bacteria</taxon>
        <taxon>Bacillati</taxon>
        <taxon>Actinomycetota</taxon>
        <taxon>Actinomycetes</taxon>
        <taxon>Propionibacteriales</taxon>
        <taxon>Propionibacteriaceae</taxon>
        <taxon>Propioniciclava</taxon>
    </lineage>
</organism>